<organism evidence="1 2">
    <name type="scientific">Naganishia onofrii</name>
    <dbReference type="NCBI Taxonomy" id="1851511"/>
    <lineage>
        <taxon>Eukaryota</taxon>
        <taxon>Fungi</taxon>
        <taxon>Dikarya</taxon>
        <taxon>Basidiomycota</taxon>
        <taxon>Agaricomycotina</taxon>
        <taxon>Tremellomycetes</taxon>
        <taxon>Filobasidiales</taxon>
        <taxon>Filobasidiaceae</taxon>
        <taxon>Naganishia</taxon>
    </lineage>
</organism>
<accession>A0ACC2XRC3</accession>
<evidence type="ECO:0000313" key="1">
    <source>
        <dbReference type="EMBL" id="KAJ9125941.1"/>
    </source>
</evidence>
<reference evidence="1" key="1">
    <citation type="submission" date="2023-04" db="EMBL/GenBank/DDBJ databases">
        <title>Draft Genome sequencing of Naganishia species isolated from polar environments using Oxford Nanopore Technology.</title>
        <authorList>
            <person name="Leo P."/>
            <person name="Venkateswaran K."/>
        </authorList>
    </citation>
    <scope>NUCLEOTIDE SEQUENCE</scope>
    <source>
        <strain evidence="1">DBVPG 5303</strain>
    </source>
</reference>
<protein>
    <submittedName>
        <fullName evidence="1">Uncharacterized protein</fullName>
    </submittedName>
</protein>
<gene>
    <name evidence="1" type="ORF">QFC24_002726</name>
</gene>
<sequence>MALSRRLVKFAPSRHAFIRTKSPAAIITRQVRHNSSFKYTPPVATSLSPATFSSSGLPQHAHPMPHDMPREDYSSPALYTFGVIGTIIKYIVVGGVLIGTVSLIGVEGAHQYVERVMLAVPAHLDFMDTLPSDTTSTTTGQRHRDYLTPEDEDFYAWAEENDSWTGGSHGGTSSLLGFSARHALRSAWICQTWGQGITGASIARDGTSDLAGGRTQVMKGMIGSAERTRTDRAAAAMNAGVNMVDPGYEMAEIYITKAIADAKKRGIVFPEELSVNRETYPSTRSPATEDPSAASLAPSRIAIDILLRHAEIYERIATPAALHKSQQLYERVLRSVLPNHTTPSLTSLKKDDSQISRQAFIDSVRESEVLRLAKKLGDVNARIGDDTAAHGWWTWGLRRAGLEHASSSLATMVDRSSEAPGIERVLDNAAKPGWFDGWFGKRTRTQEVEAQAVGAAAPRIRDLAPSESMDRTLKANMTLVNSVPTTTTSTLPSTFANIAPPLQRSVIALLESYSTHLAITGDLTAAHRYQTIGLDIASAAMATMSRSRQSSAPAALHSLWLQQRAALLTLHKAEVEYASRAKGGEFTETLSLLGEANGRAEGVIKQLTSGPAFATTEASADSITRIAPSLDPHRGIVLKTLPLSSTFNGPHATERAPAQQLLKDAQRTAAEGWNITGLLYESLARSQSKTQTATFTQSQELDELAMDSYERAMGWNKIAHGGQVTGHHDITDGEDVIGPANSLMTKAREYWTNYTRVKSRLGNGVDKVQGL</sequence>
<name>A0ACC2XRC3_9TREE</name>
<keyword evidence="2" id="KW-1185">Reference proteome</keyword>
<dbReference type="Proteomes" id="UP001234202">
    <property type="component" value="Unassembled WGS sequence"/>
</dbReference>
<dbReference type="EMBL" id="JASBWV010000007">
    <property type="protein sequence ID" value="KAJ9125941.1"/>
    <property type="molecule type" value="Genomic_DNA"/>
</dbReference>
<proteinExistence type="predicted"/>
<comment type="caution">
    <text evidence="1">The sequence shown here is derived from an EMBL/GenBank/DDBJ whole genome shotgun (WGS) entry which is preliminary data.</text>
</comment>
<evidence type="ECO:0000313" key="2">
    <source>
        <dbReference type="Proteomes" id="UP001234202"/>
    </source>
</evidence>